<dbReference type="EMBL" id="JAVDXU010000003">
    <property type="protein sequence ID" value="MDR7271689.1"/>
    <property type="molecule type" value="Genomic_DNA"/>
</dbReference>
<evidence type="ECO:0000256" key="7">
    <source>
        <dbReference type="ARBA" id="ARBA00023049"/>
    </source>
</evidence>
<evidence type="ECO:0000256" key="4">
    <source>
        <dbReference type="ARBA" id="ARBA00022729"/>
    </source>
</evidence>
<organism evidence="10 11">
    <name type="scientific">Roseateles saccharophilus</name>
    <name type="common">Pseudomonas saccharophila</name>
    <dbReference type="NCBI Taxonomy" id="304"/>
    <lineage>
        <taxon>Bacteria</taxon>
        <taxon>Pseudomonadati</taxon>
        <taxon>Pseudomonadota</taxon>
        <taxon>Betaproteobacteria</taxon>
        <taxon>Burkholderiales</taxon>
        <taxon>Sphaerotilaceae</taxon>
        <taxon>Roseateles</taxon>
    </lineage>
</organism>
<keyword evidence="8" id="KW-1015">Disulfide bond</keyword>
<dbReference type="PANTHER" id="PTHR47466:SF1">
    <property type="entry name" value="METALLOPROTEASE MEP1 (AFU_ORTHOLOGUE AFUA_1G07730)-RELATED"/>
    <property type="match status" value="1"/>
</dbReference>
<evidence type="ECO:0000313" key="11">
    <source>
        <dbReference type="Proteomes" id="UP001180453"/>
    </source>
</evidence>
<reference evidence="10 11" key="1">
    <citation type="submission" date="2023-07" db="EMBL/GenBank/DDBJ databases">
        <title>Sorghum-associated microbial communities from plants grown in Nebraska, USA.</title>
        <authorList>
            <person name="Schachtman D."/>
        </authorList>
    </citation>
    <scope>NUCLEOTIDE SEQUENCE [LARGE SCALE GENOMIC DNA]</scope>
    <source>
        <strain evidence="10 11">BE314</strain>
    </source>
</reference>
<keyword evidence="3" id="KW-0479">Metal-binding</keyword>
<dbReference type="SUPFAM" id="SSF55486">
    <property type="entry name" value="Metalloproteases ('zincins'), catalytic domain"/>
    <property type="match status" value="1"/>
</dbReference>
<evidence type="ECO:0000256" key="6">
    <source>
        <dbReference type="ARBA" id="ARBA00022833"/>
    </source>
</evidence>
<name>A0ABU1YS59_ROSSA</name>
<dbReference type="InterPro" id="IPR024079">
    <property type="entry name" value="MetalloPept_cat_dom_sf"/>
</dbReference>
<dbReference type="Proteomes" id="UP001180453">
    <property type="component" value="Unassembled WGS sequence"/>
</dbReference>
<protein>
    <recommendedName>
        <fullName evidence="9">Peptidase M43 pregnancy-associated plasma-A domain-containing protein</fullName>
    </recommendedName>
</protein>
<keyword evidence="5" id="KW-0378">Hydrolase</keyword>
<evidence type="ECO:0000313" key="10">
    <source>
        <dbReference type="EMBL" id="MDR7271689.1"/>
    </source>
</evidence>
<dbReference type="Pfam" id="PF05572">
    <property type="entry name" value="Peptidase_M43"/>
    <property type="match status" value="1"/>
</dbReference>
<dbReference type="InterPro" id="IPR008754">
    <property type="entry name" value="Peptidase_M43"/>
</dbReference>
<keyword evidence="2" id="KW-0645">Protease</keyword>
<feature type="domain" description="Peptidase M43 pregnancy-associated plasma-A" evidence="9">
    <location>
        <begin position="200"/>
        <end position="289"/>
    </location>
</feature>
<evidence type="ECO:0000259" key="9">
    <source>
        <dbReference type="Pfam" id="PF05572"/>
    </source>
</evidence>
<gene>
    <name evidence="10" type="ORF">J2X20_004357</name>
</gene>
<evidence type="ECO:0000256" key="5">
    <source>
        <dbReference type="ARBA" id="ARBA00022801"/>
    </source>
</evidence>
<proteinExistence type="inferred from homology"/>
<evidence type="ECO:0000256" key="8">
    <source>
        <dbReference type="ARBA" id="ARBA00023157"/>
    </source>
</evidence>
<sequence>MAAVAEPPQDSPFVIEGRSFTSKKAFIDAGLRCGAREVDEDEAADIDDVVKRHVAAKRASARLGDLVSAAAQAATIPVYWHVINNGTGIANGNIPDSQITSQINVLNAAYGSYGFSFVLMGTDRTTNSSWYAAGPGTTAESQMKTALRQGSASDLNIYSNNMGNGLLGWATFPSDYARNPKSDGVVILYSSLPGGTAAPYNLGDTATHEVGHWVGLYHTFQGGCANNANKGDGVADTPAEKSPAYGCPTGRDSCTRIAGLDPITNFMDYSDDACMTSFTPGQGTRMQAMWSTYRAGK</sequence>
<keyword evidence="7" id="KW-0482">Metalloprotease</keyword>
<dbReference type="Gene3D" id="3.40.390.10">
    <property type="entry name" value="Collagenase (Catalytic Domain)"/>
    <property type="match status" value="1"/>
</dbReference>
<dbReference type="PANTHER" id="PTHR47466">
    <property type="match status" value="1"/>
</dbReference>
<keyword evidence="11" id="KW-1185">Reference proteome</keyword>
<evidence type="ECO:0000256" key="1">
    <source>
        <dbReference type="ARBA" id="ARBA00008721"/>
    </source>
</evidence>
<evidence type="ECO:0000256" key="3">
    <source>
        <dbReference type="ARBA" id="ARBA00022723"/>
    </source>
</evidence>
<accession>A0ABU1YS59</accession>
<keyword evidence="4" id="KW-0732">Signal</keyword>
<comment type="caution">
    <text evidence="10">The sequence shown here is derived from an EMBL/GenBank/DDBJ whole genome shotgun (WGS) entry which is preliminary data.</text>
</comment>
<dbReference type="CDD" id="cd04275">
    <property type="entry name" value="ZnMc_pappalysin_like"/>
    <property type="match status" value="1"/>
</dbReference>
<comment type="similarity">
    <text evidence="1">Belongs to the peptidase M43B family.</text>
</comment>
<keyword evidence="6" id="KW-0862">Zinc</keyword>
<dbReference type="RefSeq" id="WP_310269358.1">
    <property type="nucleotide sequence ID" value="NZ_JAVDXU010000003.1"/>
</dbReference>
<evidence type="ECO:0000256" key="2">
    <source>
        <dbReference type="ARBA" id="ARBA00022670"/>
    </source>
</evidence>